<gene>
    <name evidence="2" type="ORF">AMORRO_LOCUS8360</name>
</gene>
<name>A0A9N9CTU4_9GLOM</name>
<dbReference type="AlphaFoldDB" id="A0A9N9CTU4"/>
<accession>A0A9N9CTU4</accession>
<sequence>MKFFSKLLDPIPQYVTCCLPALAIMGESPAESFRKKLLRILICLGCPFTGLFYSLIIGGTPENRCLYWLSSDKIKLVSKENTEPDEPDESGNHKEFPEPYRPFVFHACEIDKDSEPYIEQLAKQCTAKASVLERLSAIGPIYFIIIGMLALISQAQGTINCKDWPHIPFLLSWILPATFIRVYYGIIFIKDPDMVQEKPILISKNKGLRRNNSCAVFAIAFFSIFYPWITLFLVYLSPPIGTFDTDVFKSGLLFADL</sequence>
<keyword evidence="1" id="KW-0472">Membrane</keyword>
<proteinExistence type="predicted"/>
<feature type="transmembrane region" description="Helical" evidence="1">
    <location>
        <begin position="214"/>
        <end position="236"/>
    </location>
</feature>
<dbReference type="OrthoDB" id="2390474at2759"/>
<feature type="transmembrane region" description="Helical" evidence="1">
    <location>
        <begin position="167"/>
        <end position="189"/>
    </location>
</feature>
<feature type="transmembrane region" description="Helical" evidence="1">
    <location>
        <begin position="137"/>
        <end position="155"/>
    </location>
</feature>
<organism evidence="2 3">
    <name type="scientific">Acaulospora morrowiae</name>
    <dbReference type="NCBI Taxonomy" id="94023"/>
    <lineage>
        <taxon>Eukaryota</taxon>
        <taxon>Fungi</taxon>
        <taxon>Fungi incertae sedis</taxon>
        <taxon>Mucoromycota</taxon>
        <taxon>Glomeromycotina</taxon>
        <taxon>Glomeromycetes</taxon>
        <taxon>Diversisporales</taxon>
        <taxon>Acaulosporaceae</taxon>
        <taxon>Acaulospora</taxon>
    </lineage>
</organism>
<dbReference type="EMBL" id="CAJVPV010007049">
    <property type="protein sequence ID" value="CAG8614085.1"/>
    <property type="molecule type" value="Genomic_DNA"/>
</dbReference>
<feature type="transmembrane region" description="Helical" evidence="1">
    <location>
        <begin position="37"/>
        <end position="56"/>
    </location>
</feature>
<keyword evidence="1" id="KW-1133">Transmembrane helix</keyword>
<keyword evidence="1" id="KW-0812">Transmembrane</keyword>
<keyword evidence="3" id="KW-1185">Reference proteome</keyword>
<dbReference type="Proteomes" id="UP000789342">
    <property type="component" value="Unassembled WGS sequence"/>
</dbReference>
<evidence type="ECO:0000313" key="2">
    <source>
        <dbReference type="EMBL" id="CAG8614085.1"/>
    </source>
</evidence>
<evidence type="ECO:0000256" key="1">
    <source>
        <dbReference type="SAM" id="Phobius"/>
    </source>
</evidence>
<evidence type="ECO:0000313" key="3">
    <source>
        <dbReference type="Proteomes" id="UP000789342"/>
    </source>
</evidence>
<comment type="caution">
    <text evidence="2">The sequence shown here is derived from an EMBL/GenBank/DDBJ whole genome shotgun (WGS) entry which is preliminary data.</text>
</comment>
<protein>
    <submittedName>
        <fullName evidence="2">16207_t:CDS:1</fullName>
    </submittedName>
</protein>
<reference evidence="2" key="1">
    <citation type="submission" date="2021-06" db="EMBL/GenBank/DDBJ databases">
        <authorList>
            <person name="Kallberg Y."/>
            <person name="Tangrot J."/>
            <person name="Rosling A."/>
        </authorList>
    </citation>
    <scope>NUCLEOTIDE SEQUENCE</scope>
    <source>
        <strain evidence="2">CL551</strain>
    </source>
</reference>